<dbReference type="Proteomes" id="UP000675881">
    <property type="component" value="Chromosome 5"/>
</dbReference>
<evidence type="ECO:0000313" key="1">
    <source>
        <dbReference type="EMBL" id="CAF2944789.1"/>
    </source>
</evidence>
<protein>
    <submittedName>
        <fullName evidence="1">(salmon louse) hypothetical protein</fullName>
    </submittedName>
</protein>
<dbReference type="AlphaFoldDB" id="A0A7R8H8N0"/>
<keyword evidence="2" id="KW-1185">Reference proteome</keyword>
<name>A0A7R8H8N0_LEPSM</name>
<reference evidence="1" key="1">
    <citation type="submission" date="2021-02" db="EMBL/GenBank/DDBJ databases">
        <authorList>
            <person name="Bekaert M."/>
        </authorList>
    </citation>
    <scope>NUCLEOTIDE SEQUENCE</scope>
    <source>
        <strain evidence="1">IoA-00</strain>
    </source>
</reference>
<organism evidence="1 2">
    <name type="scientific">Lepeophtheirus salmonis</name>
    <name type="common">Salmon louse</name>
    <name type="synonym">Caligus salmonis</name>
    <dbReference type="NCBI Taxonomy" id="72036"/>
    <lineage>
        <taxon>Eukaryota</taxon>
        <taxon>Metazoa</taxon>
        <taxon>Ecdysozoa</taxon>
        <taxon>Arthropoda</taxon>
        <taxon>Crustacea</taxon>
        <taxon>Multicrustacea</taxon>
        <taxon>Hexanauplia</taxon>
        <taxon>Copepoda</taxon>
        <taxon>Siphonostomatoida</taxon>
        <taxon>Caligidae</taxon>
        <taxon>Lepeophtheirus</taxon>
    </lineage>
</organism>
<dbReference type="EMBL" id="HG994584">
    <property type="protein sequence ID" value="CAF2944789.1"/>
    <property type="molecule type" value="Genomic_DNA"/>
</dbReference>
<sequence>MLMELLDDEKDVTLKKRHNSLDNLGTPRRMWFRPYTYVFSKFRHSYTDITVSVPLRHNLQSGQFEMAVVRRGHSWTSWIYEFNHYTSLMGSMTNEQNPSLILHCAGPEVQQLKKDLSKKEKENKDCNTALVSIVTDPFSAVKSIWGNDSD</sequence>
<accession>A0A7R8H8N0</accession>
<proteinExistence type="predicted"/>
<evidence type="ECO:0000313" key="2">
    <source>
        <dbReference type="Proteomes" id="UP000675881"/>
    </source>
</evidence>
<gene>
    <name evidence="1" type="ORF">LSAA_10630</name>
</gene>